<sequence>MSAALREIRFHLCQNGSSSAPLRQFVKNQIGAFQKANPSTKVLVREANGVKPIVFARFDHGHESKIGLDVSSEKEVAERVKSLIEAK</sequence>
<protein>
    <submittedName>
        <fullName evidence="12">Thioredoxin-like protein</fullName>
    </submittedName>
</protein>
<reference evidence="15" key="3">
    <citation type="journal article" date="2021" name="J. Biol. Chem.">
        <title>A conserved arginine residue is critical for stabilizing the N2 FeS cluster in mitochondrial complex I.</title>
        <authorList>
            <person name="Hameedi M.A."/>
            <person name="Grba D.N."/>
            <person name="Richardson K.H."/>
            <person name="Jones A.J.Y."/>
            <person name="Song W."/>
            <person name="Roessler M.M."/>
            <person name="Wright J.J."/>
            <person name="Hirst J."/>
        </authorList>
    </citation>
    <scope>STRUCTURE BY ELECTRON MICROSCOPY (3.70 ANGSTROMS)</scope>
</reference>
<dbReference type="EMDB" id="EMD-10815"/>
<dbReference type="PANTHER" id="PTHR12878">
    <property type="entry name" value="NADH-UBIQUINONE OXIDOREDUCTASE B8 SUBUNIT"/>
    <property type="match status" value="1"/>
</dbReference>
<comment type="subcellular location">
    <subcellularLocation>
        <location evidence="2">Mitochondrion inner membrane</location>
        <topology evidence="2">Peripheral membrane protein</topology>
        <orientation evidence="2">Matrix side</orientation>
    </subcellularLocation>
</comment>
<evidence type="ECO:0000313" key="11">
    <source>
        <dbReference type="EMBL" id="AOW02273.1"/>
    </source>
</evidence>
<dbReference type="eggNOG" id="KOG3446">
    <property type="taxonomic scope" value="Eukaryota"/>
</dbReference>
<proteinExistence type="evidence at protein level"/>
<keyword evidence="5" id="KW-0679">Respiratory chain</keyword>
<evidence type="ECO:0000256" key="6">
    <source>
        <dbReference type="ARBA" id="ARBA00022792"/>
    </source>
</evidence>
<name>A0A1H6PJS3_YARLL</name>
<evidence type="ECO:0000313" key="13">
    <source>
        <dbReference type="Proteomes" id="UP000182444"/>
    </source>
</evidence>
<dbReference type="AlphaFoldDB" id="A0A1H6PJS3"/>
<dbReference type="EMDB" id="EMD-4873"/>
<dbReference type="EMDB" id="EMD-4874"/>
<dbReference type="Proteomes" id="UP000256601">
    <property type="component" value="Unassembled WGS sequence"/>
</dbReference>
<evidence type="ECO:0000313" key="12">
    <source>
        <dbReference type="EMBL" id="RDW24021.1"/>
    </source>
</evidence>
<dbReference type="EMDB" id="EMD-10711"/>
<evidence type="ECO:0000256" key="8">
    <source>
        <dbReference type="ARBA" id="ARBA00023128"/>
    </source>
</evidence>
<evidence type="ECO:0000313" key="14">
    <source>
        <dbReference type="Proteomes" id="UP000256601"/>
    </source>
</evidence>
<dbReference type="SUPFAM" id="SSF52833">
    <property type="entry name" value="Thioredoxin-like"/>
    <property type="match status" value="1"/>
</dbReference>
<keyword evidence="15" id="KW-0002">3D-structure</keyword>
<evidence type="ECO:0000256" key="2">
    <source>
        <dbReference type="ARBA" id="ARBA00004443"/>
    </source>
</evidence>
<reference evidence="11 13" key="1">
    <citation type="journal article" date="2016" name="PLoS ONE">
        <title>Sequence Assembly of Yarrowia lipolytica Strain W29/CLIB89 Shows Transposable Element Diversity.</title>
        <authorList>
            <person name="Magnan C."/>
            <person name="Yu J."/>
            <person name="Chang I."/>
            <person name="Jahn E."/>
            <person name="Kanomata Y."/>
            <person name="Wu J."/>
            <person name="Zeller M."/>
            <person name="Oakes M."/>
            <person name="Baldi P."/>
            <person name="Sandmeyer S."/>
        </authorList>
    </citation>
    <scope>NUCLEOTIDE SEQUENCE [LARGE SCALE GENOMIC DNA]</scope>
    <source>
        <strain evidence="11">CLIB89</strain>
        <strain evidence="13">CLIB89(W29)</strain>
    </source>
</reference>
<dbReference type="SMR" id="A0A1H6PJS3"/>
<organism evidence="11 13">
    <name type="scientific">Yarrowia lipolytica</name>
    <name type="common">Candida lipolytica</name>
    <dbReference type="NCBI Taxonomy" id="4952"/>
    <lineage>
        <taxon>Eukaryota</taxon>
        <taxon>Fungi</taxon>
        <taxon>Dikarya</taxon>
        <taxon>Ascomycota</taxon>
        <taxon>Saccharomycotina</taxon>
        <taxon>Dipodascomycetes</taxon>
        <taxon>Dipodascales</taxon>
        <taxon>Dipodascales incertae sedis</taxon>
        <taxon>Yarrowia</taxon>
    </lineage>
</organism>
<dbReference type="InterPro" id="IPR036249">
    <property type="entry name" value="Thioredoxin-like_sf"/>
</dbReference>
<comment type="similarity">
    <text evidence="3">Belongs to the complex I NDUFA2 subunit family.</text>
</comment>
<dbReference type="SMART" id="SM00916">
    <property type="entry name" value="L51_S25_CI-B8"/>
    <property type="match status" value="1"/>
</dbReference>
<keyword evidence="4" id="KW-0813">Transport</keyword>
<evidence type="ECO:0000256" key="9">
    <source>
        <dbReference type="ARBA" id="ARBA00023136"/>
    </source>
</evidence>
<evidence type="ECO:0000256" key="7">
    <source>
        <dbReference type="ARBA" id="ARBA00022982"/>
    </source>
</evidence>
<evidence type="ECO:0000256" key="1">
    <source>
        <dbReference type="ARBA" id="ARBA00003195"/>
    </source>
</evidence>
<dbReference type="PDB" id="7B0N">
    <property type="method" value="EM"/>
    <property type="resolution" value="3.70 A"/>
    <property type="chains" value="S=1-87"/>
</dbReference>
<dbReference type="EMDB" id="EMD-11969"/>
<dbReference type="Gene3D" id="3.40.30.10">
    <property type="entry name" value="Glutaredoxin"/>
    <property type="match status" value="1"/>
</dbReference>
<dbReference type="Pfam" id="PF05047">
    <property type="entry name" value="L51_S25_CI-B8"/>
    <property type="match status" value="1"/>
</dbReference>
<accession>A0A1H6PJS3</accession>
<feature type="domain" description="Ribosomal protein/NADH dehydrogenase" evidence="10">
    <location>
        <begin position="14"/>
        <end position="87"/>
    </location>
</feature>
<dbReference type="Proteomes" id="UP000182444">
    <property type="component" value="Chromosome 1C"/>
</dbReference>
<dbReference type="PIRSF" id="PIRSF005822">
    <property type="entry name" value="NDUA2"/>
    <property type="match status" value="1"/>
</dbReference>
<evidence type="ECO:0000256" key="4">
    <source>
        <dbReference type="ARBA" id="ARBA00022448"/>
    </source>
</evidence>
<dbReference type="OMA" id="RIHLCQH"/>
<dbReference type="EMDB" id="EMD-4384"/>
<keyword evidence="9" id="KW-0472">Membrane</keyword>
<dbReference type="InterPro" id="IPR007741">
    <property type="entry name" value="Ribosomal_mL43/mS25/NADH_DH"/>
</dbReference>
<keyword evidence="8" id="KW-0496">Mitochondrion</keyword>
<evidence type="ECO:0000259" key="10">
    <source>
        <dbReference type="SMART" id="SM00916"/>
    </source>
</evidence>
<dbReference type="InterPro" id="IPR016464">
    <property type="entry name" value="NADH_Ub_cplx-1_asu_su-2"/>
</dbReference>
<keyword evidence="7" id="KW-0249">Electron transport</keyword>
<dbReference type="EMBL" id="CP017555">
    <property type="protein sequence ID" value="AOW02273.1"/>
    <property type="molecule type" value="Genomic_DNA"/>
</dbReference>
<evidence type="ECO:0007829" key="15">
    <source>
        <dbReference type="PDB" id="7B0N"/>
    </source>
</evidence>
<comment type="function">
    <text evidence="1">Accessory subunit of the mitochondrial membrane respiratory chain NADH dehydrogenase (Complex I), that is believed not to be involved in catalysis. Complex I functions in the transfer of electrons from NADH to the respiratory chain. The immediate electron acceptor for the enzyme is believed to be ubiquinone.</text>
</comment>
<evidence type="ECO:0000256" key="3">
    <source>
        <dbReference type="ARBA" id="ARBA00008939"/>
    </source>
</evidence>
<dbReference type="GO" id="GO:0005743">
    <property type="term" value="C:mitochondrial inner membrane"/>
    <property type="evidence" value="ECO:0007669"/>
    <property type="project" value="UniProtKB-SubCell"/>
</dbReference>
<dbReference type="VEuPathDB" id="FungiDB:YALI1_C04281g"/>
<reference evidence="12 14" key="2">
    <citation type="submission" date="2018-07" db="EMBL/GenBank/DDBJ databases">
        <title>Draft Genome Assemblies for Five Robust Yarrowia lipolytica Strains Exhibiting High Lipid Production and Pentose Sugar Utilization and Sugar Alcohol Secretion from Undetoxified Lignocellulosic Biomass Hydrolysates.</title>
        <authorList>
            <consortium name="DOE Joint Genome Institute"/>
            <person name="Walker C."/>
            <person name="Ryu S."/>
            <person name="Na H."/>
            <person name="Zane M."/>
            <person name="LaButti K."/>
            <person name="Lipzen A."/>
            <person name="Haridas S."/>
            <person name="Barry K."/>
            <person name="Grigoriev I.V."/>
            <person name="Quarterman J."/>
            <person name="Slininger P."/>
            <person name="Dien B."/>
            <person name="Trinh C.T."/>
        </authorList>
    </citation>
    <scope>NUCLEOTIDE SEQUENCE [LARGE SCALE GENOMIC DNA]</scope>
    <source>
        <strain evidence="12 14">YB392</strain>
    </source>
</reference>
<dbReference type="PANTHER" id="PTHR12878:SF0">
    <property type="entry name" value="NADH DEHYDROGENASE [UBIQUINONE] 1 ALPHA SUBCOMPLEX SUBUNIT 2"/>
    <property type="match status" value="1"/>
</dbReference>
<dbReference type="EMBL" id="KZ859053">
    <property type="protein sequence ID" value="RDW24021.1"/>
    <property type="molecule type" value="Genomic_DNA"/>
</dbReference>
<dbReference type="EMDB" id="EMD-4872"/>
<dbReference type="OrthoDB" id="10250268at2759"/>
<gene>
    <name evidence="12" type="ORF">B0I71DRAFT_160608</name>
    <name evidence="11" type="ORF">YALI1_C04281g</name>
</gene>
<dbReference type="VEuPathDB" id="FungiDB:YALI0_C03201g"/>
<keyword evidence="6" id="KW-0999">Mitochondrion inner membrane</keyword>
<evidence type="ECO:0000256" key="5">
    <source>
        <dbReference type="ARBA" id="ARBA00022660"/>
    </source>
</evidence>